<keyword evidence="2" id="KW-1185">Reference proteome</keyword>
<comment type="caution">
    <text evidence="1">The sequence shown here is derived from an EMBL/GenBank/DDBJ whole genome shotgun (WGS) entry which is preliminary data.</text>
</comment>
<dbReference type="EMBL" id="CANHGI010000005">
    <property type="protein sequence ID" value="CAI5450734.1"/>
    <property type="molecule type" value="Genomic_DNA"/>
</dbReference>
<organism evidence="1 2">
    <name type="scientific">Caenorhabditis angaria</name>
    <dbReference type="NCBI Taxonomy" id="860376"/>
    <lineage>
        <taxon>Eukaryota</taxon>
        <taxon>Metazoa</taxon>
        <taxon>Ecdysozoa</taxon>
        <taxon>Nematoda</taxon>
        <taxon>Chromadorea</taxon>
        <taxon>Rhabditida</taxon>
        <taxon>Rhabditina</taxon>
        <taxon>Rhabditomorpha</taxon>
        <taxon>Rhabditoidea</taxon>
        <taxon>Rhabditidae</taxon>
        <taxon>Peloderinae</taxon>
        <taxon>Caenorhabditis</taxon>
    </lineage>
</organism>
<gene>
    <name evidence="1" type="ORF">CAMP_LOCUS13371</name>
</gene>
<sequence length="323" mass="37307">MANAEAFADGWQKFTEDPQNFLFASNMIQIAAFEKTNGSILLGGKLATLHMVMKDEPWEISEYPAIRENPDENIKEILFSSGCHTFLILTTSQTGANFEFLATYRWDYHEKVFQEIPLAKNFDGFPEVFGDFDLLFAGYEVDTVQHFAILSVENGYHFYFVDFGGNFEESCVKYYGFVEANGRGRALNAFTTNKNLYFTTEKEINGSWDNSTVLKYDFIEKELIELPIVLDGPTFFNKGTLSNWYVPDKYWGFCGGKYEDGVFNGESWAIQGFENNELIWIRRDQDARFEVDEDLKNYVILTSPAAFETFLFAREKSFKIFHE</sequence>
<accession>A0A9P1IUY2</accession>
<dbReference type="AlphaFoldDB" id="A0A9P1IUY2"/>
<name>A0A9P1IUY2_9PELO</name>
<protein>
    <submittedName>
        <fullName evidence="1">Uncharacterized protein</fullName>
    </submittedName>
</protein>
<dbReference type="Proteomes" id="UP001152747">
    <property type="component" value="Unassembled WGS sequence"/>
</dbReference>
<evidence type="ECO:0000313" key="1">
    <source>
        <dbReference type="EMBL" id="CAI5450734.1"/>
    </source>
</evidence>
<evidence type="ECO:0000313" key="2">
    <source>
        <dbReference type="Proteomes" id="UP001152747"/>
    </source>
</evidence>
<reference evidence="1" key="1">
    <citation type="submission" date="2022-11" db="EMBL/GenBank/DDBJ databases">
        <authorList>
            <person name="Kikuchi T."/>
        </authorList>
    </citation>
    <scope>NUCLEOTIDE SEQUENCE</scope>
    <source>
        <strain evidence="1">PS1010</strain>
    </source>
</reference>
<proteinExistence type="predicted"/>